<dbReference type="PRINTS" id="PR00032">
    <property type="entry name" value="HTHARAC"/>
</dbReference>
<dbReference type="InterPro" id="IPR018060">
    <property type="entry name" value="HTH_AraC"/>
</dbReference>
<dbReference type="GO" id="GO:0003700">
    <property type="term" value="F:DNA-binding transcription factor activity"/>
    <property type="evidence" value="ECO:0007669"/>
    <property type="project" value="InterPro"/>
</dbReference>
<dbReference type="EMBL" id="JACGWU010000003">
    <property type="protein sequence ID" value="MBA8829127.1"/>
    <property type="molecule type" value="Genomic_DNA"/>
</dbReference>
<comment type="caution">
    <text evidence="5">The sequence shown here is derived from an EMBL/GenBank/DDBJ whole genome shotgun (WGS) entry which is preliminary data.</text>
</comment>
<dbReference type="PANTHER" id="PTHR46796:SF6">
    <property type="entry name" value="ARAC SUBFAMILY"/>
    <property type="match status" value="1"/>
</dbReference>
<dbReference type="Pfam" id="PF12833">
    <property type="entry name" value="HTH_18"/>
    <property type="match status" value="1"/>
</dbReference>
<keyword evidence="1" id="KW-0805">Transcription regulation</keyword>
<dbReference type="AlphaFoldDB" id="A0A7W3PP50"/>
<dbReference type="InterPro" id="IPR035418">
    <property type="entry name" value="AraC-bd_2"/>
</dbReference>
<dbReference type="SUPFAM" id="SSF46689">
    <property type="entry name" value="Homeodomain-like"/>
    <property type="match status" value="1"/>
</dbReference>
<keyword evidence="3" id="KW-0804">Transcription</keyword>
<dbReference type="RefSeq" id="WP_343046418.1">
    <property type="nucleotide sequence ID" value="NZ_JACGWU010000003.1"/>
</dbReference>
<evidence type="ECO:0000313" key="6">
    <source>
        <dbReference type="Proteomes" id="UP000524237"/>
    </source>
</evidence>
<keyword evidence="6" id="KW-1185">Reference proteome</keyword>
<keyword evidence="2 5" id="KW-0238">DNA-binding</keyword>
<evidence type="ECO:0000256" key="3">
    <source>
        <dbReference type="ARBA" id="ARBA00023163"/>
    </source>
</evidence>
<dbReference type="PANTHER" id="PTHR46796">
    <property type="entry name" value="HTH-TYPE TRANSCRIPTIONAL ACTIVATOR RHAS-RELATED"/>
    <property type="match status" value="1"/>
</dbReference>
<feature type="domain" description="HTH araC/xylS-type" evidence="4">
    <location>
        <begin position="219"/>
        <end position="320"/>
    </location>
</feature>
<dbReference type="Proteomes" id="UP000524237">
    <property type="component" value="Unassembled WGS sequence"/>
</dbReference>
<accession>A0A7W3PP50</accession>
<name>A0A7W3PP50_9MICO</name>
<proteinExistence type="predicted"/>
<dbReference type="PROSITE" id="PS01124">
    <property type="entry name" value="HTH_ARAC_FAMILY_2"/>
    <property type="match status" value="1"/>
</dbReference>
<dbReference type="SMART" id="SM00342">
    <property type="entry name" value="HTH_ARAC"/>
    <property type="match status" value="1"/>
</dbReference>
<evidence type="ECO:0000313" key="5">
    <source>
        <dbReference type="EMBL" id="MBA8829127.1"/>
    </source>
</evidence>
<evidence type="ECO:0000259" key="4">
    <source>
        <dbReference type="PROSITE" id="PS01124"/>
    </source>
</evidence>
<evidence type="ECO:0000256" key="2">
    <source>
        <dbReference type="ARBA" id="ARBA00023125"/>
    </source>
</evidence>
<dbReference type="InterPro" id="IPR050204">
    <property type="entry name" value="AraC_XylS_family_regulators"/>
</dbReference>
<protein>
    <submittedName>
        <fullName evidence="5">AraC-like DNA-binding protein</fullName>
    </submittedName>
</protein>
<dbReference type="InterPro" id="IPR009057">
    <property type="entry name" value="Homeodomain-like_sf"/>
</dbReference>
<organism evidence="5 6">
    <name type="scientific">Alpinimonas psychrophila</name>
    <dbReference type="NCBI Taxonomy" id="748908"/>
    <lineage>
        <taxon>Bacteria</taxon>
        <taxon>Bacillati</taxon>
        <taxon>Actinomycetota</taxon>
        <taxon>Actinomycetes</taxon>
        <taxon>Micrococcales</taxon>
        <taxon>Microbacteriaceae</taxon>
        <taxon>Alpinimonas</taxon>
    </lineage>
</organism>
<gene>
    <name evidence="5" type="ORF">FB555_001230</name>
</gene>
<dbReference type="Pfam" id="PF14525">
    <property type="entry name" value="AraC_binding_2"/>
    <property type="match status" value="1"/>
</dbReference>
<dbReference type="Gene3D" id="1.10.10.60">
    <property type="entry name" value="Homeodomain-like"/>
    <property type="match status" value="1"/>
</dbReference>
<reference evidence="5 6" key="1">
    <citation type="submission" date="2020-07" db="EMBL/GenBank/DDBJ databases">
        <title>Sequencing the genomes of 1000 actinobacteria strains.</title>
        <authorList>
            <person name="Klenk H.-P."/>
        </authorList>
    </citation>
    <scope>NUCLEOTIDE SEQUENCE [LARGE SCALE GENOMIC DNA]</scope>
    <source>
        <strain evidence="5 6">DSM 23737</strain>
    </source>
</reference>
<dbReference type="GO" id="GO:0043565">
    <property type="term" value="F:sequence-specific DNA binding"/>
    <property type="evidence" value="ECO:0007669"/>
    <property type="project" value="InterPro"/>
</dbReference>
<sequence length="332" mass="37720">MELSATVKHPDVTVLFSTDNFSEWRHAISQAFVPLHVSTGHAENFMGKIRSRSMGDILISEITAGPHQVERTPALISRSEKRYYKLSLQLSGTGLLIQDNREAILRPGDIAIYDTDRPYTLTFDRDFRSLVVMFPQTLIDLPRDAVSRLTATRIPGDEGLTRLVGPFLTHLMRNMDRLTGHSGMRLVHNTLDLVSTVLHSELDSRGGENQANHRATRVQEIRAYIDEHLSDPDLSPARIAAVSFISTRHLHGIFKDQEVTVSAWIRGRRLENCRRDLADPLFFSTSVAMVGARWGFTDASHFSRLFRATFGQTPSDFRMREMEEFRRTRQAS</sequence>
<evidence type="ECO:0000256" key="1">
    <source>
        <dbReference type="ARBA" id="ARBA00023015"/>
    </source>
</evidence>
<dbReference type="InterPro" id="IPR020449">
    <property type="entry name" value="Tscrpt_reg_AraC-type_HTH"/>
</dbReference>